<keyword evidence="2" id="KW-1185">Reference proteome</keyword>
<sequence length="89" mass="10183">MRKNFFRYIISPNYLIMPYAKNNRDPTPGSPMLGLSVGPTLLMVSPQQVISGFQALREGFEPAIEDPCRSQDGLLIHYATDFPRRRRIN</sequence>
<dbReference type="AlphaFoldDB" id="A0AAV4CA25"/>
<evidence type="ECO:0000313" key="1">
    <source>
        <dbReference type="EMBL" id="GFO28407.1"/>
    </source>
</evidence>
<dbReference type="Proteomes" id="UP000735302">
    <property type="component" value="Unassembled WGS sequence"/>
</dbReference>
<evidence type="ECO:0000313" key="2">
    <source>
        <dbReference type="Proteomes" id="UP000735302"/>
    </source>
</evidence>
<name>A0AAV4CA25_9GAST</name>
<accession>A0AAV4CA25</accession>
<proteinExistence type="predicted"/>
<reference evidence="1 2" key="1">
    <citation type="journal article" date="2021" name="Elife">
        <title>Chloroplast acquisition without the gene transfer in kleptoplastic sea slugs, Plakobranchus ocellatus.</title>
        <authorList>
            <person name="Maeda T."/>
            <person name="Takahashi S."/>
            <person name="Yoshida T."/>
            <person name="Shimamura S."/>
            <person name="Takaki Y."/>
            <person name="Nagai Y."/>
            <person name="Toyoda A."/>
            <person name="Suzuki Y."/>
            <person name="Arimoto A."/>
            <person name="Ishii H."/>
            <person name="Satoh N."/>
            <person name="Nishiyama T."/>
            <person name="Hasebe M."/>
            <person name="Maruyama T."/>
            <person name="Minagawa J."/>
            <person name="Obokata J."/>
            <person name="Shigenobu S."/>
        </authorList>
    </citation>
    <scope>NUCLEOTIDE SEQUENCE [LARGE SCALE GENOMIC DNA]</scope>
</reference>
<comment type="caution">
    <text evidence="1">The sequence shown here is derived from an EMBL/GenBank/DDBJ whole genome shotgun (WGS) entry which is preliminary data.</text>
</comment>
<dbReference type="EMBL" id="BLXT01006036">
    <property type="protein sequence ID" value="GFO28407.1"/>
    <property type="molecule type" value="Genomic_DNA"/>
</dbReference>
<organism evidence="1 2">
    <name type="scientific">Plakobranchus ocellatus</name>
    <dbReference type="NCBI Taxonomy" id="259542"/>
    <lineage>
        <taxon>Eukaryota</taxon>
        <taxon>Metazoa</taxon>
        <taxon>Spiralia</taxon>
        <taxon>Lophotrochozoa</taxon>
        <taxon>Mollusca</taxon>
        <taxon>Gastropoda</taxon>
        <taxon>Heterobranchia</taxon>
        <taxon>Euthyneura</taxon>
        <taxon>Panpulmonata</taxon>
        <taxon>Sacoglossa</taxon>
        <taxon>Placobranchoidea</taxon>
        <taxon>Plakobranchidae</taxon>
        <taxon>Plakobranchus</taxon>
    </lineage>
</organism>
<gene>
    <name evidence="1" type="ORF">PoB_005491200</name>
</gene>
<protein>
    <submittedName>
        <fullName evidence="1">Uncharacterized protein</fullName>
    </submittedName>
</protein>